<evidence type="ECO:0000313" key="1">
    <source>
        <dbReference type="EMBL" id="OGG53471.1"/>
    </source>
</evidence>
<dbReference type="AlphaFoldDB" id="A0A1F6CWP4"/>
<proteinExistence type="predicted"/>
<comment type="caution">
    <text evidence="1">The sequence shown here is derived from an EMBL/GenBank/DDBJ whole genome shotgun (WGS) entry which is preliminary data.</text>
</comment>
<organism evidence="1 2">
    <name type="scientific">Candidatus Kaiserbacteria bacterium RIFCSPHIGHO2_01_FULL_53_29</name>
    <dbReference type="NCBI Taxonomy" id="1798480"/>
    <lineage>
        <taxon>Bacteria</taxon>
        <taxon>Candidatus Kaiseribacteriota</taxon>
    </lineage>
</organism>
<dbReference type="STRING" id="1798480.A2851_04075"/>
<gene>
    <name evidence="1" type="ORF">A2851_04075</name>
</gene>
<name>A0A1F6CWP4_9BACT</name>
<dbReference type="EMBL" id="MFKT01000011">
    <property type="protein sequence ID" value="OGG53471.1"/>
    <property type="molecule type" value="Genomic_DNA"/>
</dbReference>
<protein>
    <submittedName>
        <fullName evidence="1">Uncharacterized protein</fullName>
    </submittedName>
</protein>
<accession>A0A1F6CWP4</accession>
<evidence type="ECO:0000313" key="2">
    <source>
        <dbReference type="Proteomes" id="UP000176863"/>
    </source>
</evidence>
<reference evidence="1 2" key="1">
    <citation type="journal article" date="2016" name="Nat. Commun.">
        <title>Thousands of microbial genomes shed light on interconnected biogeochemical processes in an aquifer system.</title>
        <authorList>
            <person name="Anantharaman K."/>
            <person name="Brown C.T."/>
            <person name="Hug L.A."/>
            <person name="Sharon I."/>
            <person name="Castelle C.J."/>
            <person name="Probst A.J."/>
            <person name="Thomas B.C."/>
            <person name="Singh A."/>
            <person name="Wilkins M.J."/>
            <person name="Karaoz U."/>
            <person name="Brodie E.L."/>
            <person name="Williams K.H."/>
            <person name="Hubbard S.S."/>
            <person name="Banfield J.F."/>
        </authorList>
    </citation>
    <scope>NUCLEOTIDE SEQUENCE [LARGE SCALE GENOMIC DNA]</scope>
</reference>
<dbReference type="Proteomes" id="UP000176863">
    <property type="component" value="Unassembled WGS sequence"/>
</dbReference>
<sequence>MADALVFHLMKMNAGRLFADVVLRYAHDPRCSVERGDVWERTATNGEVTNHRVMGVRTYWGVDGEETHAFMAPIKEITVQ</sequence>